<evidence type="ECO:0000256" key="9">
    <source>
        <dbReference type="ARBA" id="ARBA00023180"/>
    </source>
</evidence>
<feature type="binding site" evidence="12">
    <location>
        <position position="224"/>
    </location>
    <ligand>
        <name>L-glutamate</name>
        <dbReference type="ChEBI" id="CHEBI:29985"/>
    </ligand>
</feature>
<feature type="domain" description="Ionotropic glutamate receptor L-glutamate and glycine-binding" evidence="17">
    <location>
        <begin position="153"/>
        <end position="213"/>
    </location>
</feature>
<dbReference type="AlphaFoldDB" id="A0ABD0JDC8"/>
<evidence type="ECO:0000256" key="4">
    <source>
        <dbReference type="ARBA" id="ARBA00022692"/>
    </source>
</evidence>
<dbReference type="GO" id="GO:0050906">
    <property type="term" value="P:detection of stimulus involved in sensory perception"/>
    <property type="evidence" value="ECO:0007669"/>
    <property type="project" value="UniProtKB-ARBA"/>
</dbReference>
<dbReference type="GO" id="GO:0034220">
    <property type="term" value="P:monoatomic ion transmembrane transport"/>
    <property type="evidence" value="ECO:0007669"/>
    <property type="project" value="UniProtKB-KW"/>
</dbReference>
<reference evidence="18 19" key="1">
    <citation type="journal article" date="2023" name="Sci. Data">
        <title>Genome assembly of the Korean intertidal mud-creeper Batillaria attramentaria.</title>
        <authorList>
            <person name="Patra A.K."/>
            <person name="Ho P.T."/>
            <person name="Jun S."/>
            <person name="Lee S.J."/>
            <person name="Kim Y."/>
            <person name="Won Y.J."/>
        </authorList>
    </citation>
    <scope>NUCLEOTIDE SEQUENCE [LARGE SCALE GENOMIC DNA]</scope>
    <source>
        <strain evidence="18">Wonlab-2016</strain>
    </source>
</reference>
<evidence type="ECO:0000256" key="15">
    <source>
        <dbReference type="SAM" id="Phobius"/>
    </source>
</evidence>
<organism evidence="18 19">
    <name type="scientific">Batillaria attramentaria</name>
    <dbReference type="NCBI Taxonomy" id="370345"/>
    <lineage>
        <taxon>Eukaryota</taxon>
        <taxon>Metazoa</taxon>
        <taxon>Spiralia</taxon>
        <taxon>Lophotrochozoa</taxon>
        <taxon>Mollusca</taxon>
        <taxon>Gastropoda</taxon>
        <taxon>Caenogastropoda</taxon>
        <taxon>Sorbeoconcha</taxon>
        <taxon>Cerithioidea</taxon>
        <taxon>Batillariidae</taxon>
        <taxon>Batillaria</taxon>
    </lineage>
</organism>
<evidence type="ECO:0000256" key="3">
    <source>
        <dbReference type="ARBA" id="ARBA00022475"/>
    </source>
</evidence>
<dbReference type="PANTHER" id="PTHR42643">
    <property type="entry name" value="IONOTROPIC RECEPTOR 20A-RELATED"/>
    <property type="match status" value="1"/>
</dbReference>
<feature type="transmembrane region" description="Helical" evidence="15">
    <location>
        <begin position="266"/>
        <end position="284"/>
    </location>
</feature>
<dbReference type="Gene3D" id="1.10.287.70">
    <property type="match status" value="1"/>
</dbReference>
<dbReference type="PANTHER" id="PTHR42643:SF24">
    <property type="entry name" value="IONOTROPIC RECEPTOR 60A"/>
    <property type="match status" value="1"/>
</dbReference>
<dbReference type="Pfam" id="PF10613">
    <property type="entry name" value="Lig_chan-Glu_bd"/>
    <property type="match status" value="1"/>
</dbReference>
<evidence type="ECO:0000313" key="18">
    <source>
        <dbReference type="EMBL" id="KAK7471511.1"/>
    </source>
</evidence>
<evidence type="ECO:0000256" key="6">
    <source>
        <dbReference type="ARBA" id="ARBA00023065"/>
    </source>
</evidence>
<evidence type="ECO:0000256" key="8">
    <source>
        <dbReference type="ARBA" id="ARBA00023170"/>
    </source>
</evidence>
<protein>
    <submittedName>
        <fullName evidence="18">Uncharacterized protein</fullName>
    </submittedName>
</protein>
<evidence type="ECO:0000256" key="13">
    <source>
        <dbReference type="PIRSR" id="PIRSR601508-2"/>
    </source>
</evidence>
<dbReference type="PRINTS" id="PR00177">
    <property type="entry name" value="NMDARECEPTOR"/>
</dbReference>
<keyword evidence="4 15" id="KW-0812">Transmembrane</keyword>
<evidence type="ECO:0000256" key="10">
    <source>
        <dbReference type="ARBA" id="ARBA00023286"/>
    </source>
</evidence>
<gene>
    <name evidence="18" type="ORF">BaRGS_00035850</name>
</gene>
<evidence type="ECO:0000313" key="19">
    <source>
        <dbReference type="Proteomes" id="UP001519460"/>
    </source>
</evidence>
<dbReference type="InterPro" id="IPR052192">
    <property type="entry name" value="Insect_Ionotropic_Sensory_Rcpt"/>
</dbReference>
<proteinExistence type="predicted"/>
<dbReference type="Gene3D" id="3.40.190.10">
    <property type="entry name" value="Periplasmic binding protein-like II"/>
    <property type="match status" value="2"/>
</dbReference>
<keyword evidence="10" id="KW-1071">Ligand-gated ion channel</keyword>
<evidence type="ECO:0000256" key="14">
    <source>
        <dbReference type="PIRSR" id="PIRSR601508-3"/>
    </source>
</evidence>
<keyword evidence="9" id="KW-0325">Glycoprotein</keyword>
<sequence length="558" mass="63750">MVFQFRQTNNSLGHMEVYTKLDSWKGLGNVLVIGQFTFVVNIFQEILSGNDETRLMVFEFHWLTVIPRDFLSSFYSVSRRFEHLAMVVEEKNDQLSLWTTERVMDVSNQDFLLEWSPDSNGSDVPLDTMTVFPNHKYGLGGRTLRMVTIPWPPFVVRNEDENGTWYSGLCIDVLEYIARDLNFTYVISEMKERVWGQRLPNGTWVGMTAVLMRKEADFALSGLSVTADRATVTDYTKGFFYDEVVLLVSRPTAEAGWTFFLRPFHWLVYIVIGASLLLVTALHVCLERHGARVEGTHRTPLSLEGTGVVTCTTRAVYTFYGILLGRTVEYEGVSCAGHVLLSAWLMFSLITVATYTGKLTAFSVVTKEKVPFNTLRELVRQDDYRWGMMPNTYLDSVLSTSTNEDYRKYYQGVLEFARDDPSVLSRNLSVQLSKVVGGPYAYLSVSSVYHTYRARFCQLTTVSERLFTDTYAVHLQKGSPYTDLFNKAIEKAKELGLLDFWLRKWFPESTQCEADRAEVMSVTLDLMQSAFVMAVAGVGLAVLILTVEMFVRRFRHQH</sequence>
<keyword evidence="19" id="KW-1185">Reference proteome</keyword>
<evidence type="ECO:0000256" key="1">
    <source>
        <dbReference type="ARBA" id="ARBA00004651"/>
    </source>
</evidence>
<evidence type="ECO:0000256" key="11">
    <source>
        <dbReference type="ARBA" id="ARBA00023303"/>
    </source>
</evidence>
<evidence type="ECO:0000256" key="2">
    <source>
        <dbReference type="ARBA" id="ARBA00022448"/>
    </source>
</evidence>
<keyword evidence="5 15" id="KW-1133">Transmembrane helix</keyword>
<dbReference type="InterPro" id="IPR001320">
    <property type="entry name" value="Iontro_rcpt_C"/>
</dbReference>
<evidence type="ECO:0000259" key="16">
    <source>
        <dbReference type="SMART" id="SM00079"/>
    </source>
</evidence>
<accession>A0ABD0JDC8</accession>
<dbReference type="GO" id="GO:0005886">
    <property type="term" value="C:plasma membrane"/>
    <property type="evidence" value="ECO:0007669"/>
    <property type="project" value="UniProtKB-SubCell"/>
</dbReference>
<dbReference type="SUPFAM" id="SSF53850">
    <property type="entry name" value="Periplasmic binding protein-like II"/>
    <property type="match status" value="1"/>
</dbReference>
<feature type="disulfide bond" evidence="14">
    <location>
        <begin position="457"/>
        <end position="512"/>
    </location>
</feature>
<evidence type="ECO:0000259" key="17">
    <source>
        <dbReference type="SMART" id="SM00918"/>
    </source>
</evidence>
<name>A0ABD0JDC8_9CAEN</name>
<feature type="domain" description="Ionotropic glutamate receptor C-terminal" evidence="16">
    <location>
        <begin position="143"/>
        <end position="508"/>
    </location>
</feature>
<keyword evidence="6" id="KW-0406">Ion transport</keyword>
<dbReference type="InterPro" id="IPR001508">
    <property type="entry name" value="Iono_Glu_rcpt_met"/>
</dbReference>
<keyword evidence="11" id="KW-0407">Ion channel</keyword>
<dbReference type="SMART" id="SM00079">
    <property type="entry name" value="PBPe"/>
    <property type="match status" value="1"/>
</dbReference>
<dbReference type="EMBL" id="JACVVK020000490">
    <property type="protein sequence ID" value="KAK7471511.1"/>
    <property type="molecule type" value="Genomic_DNA"/>
</dbReference>
<dbReference type="Pfam" id="PF00060">
    <property type="entry name" value="Lig_chan"/>
    <property type="match status" value="1"/>
</dbReference>
<keyword evidence="14" id="KW-1015">Disulfide bond</keyword>
<feature type="site" description="Interaction with the cone snail toxin Con-ikot-ikot" evidence="13">
    <location>
        <position position="198"/>
    </location>
</feature>
<feature type="transmembrane region" description="Helical" evidence="15">
    <location>
        <begin position="530"/>
        <end position="551"/>
    </location>
</feature>
<feature type="site" description="Interaction with the cone snail toxin Con-ikot-ikot" evidence="13">
    <location>
        <position position="491"/>
    </location>
</feature>
<comment type="subcellular location">
    <subcellularLocation>
        <location evidence="1">Cell membrane</location>
        <topology evidence="1">Multi-pass membrane protein</topology>
    </subcellularLocation>
</comment>
<dbReference type="InterPro" id="IPR019594">
    <property type="entry name" value="Glu/Gly-bd"/>
</dbReference>
<evidence type="ECO:0000256" key="7">
    <source>
        <dbReference type="ARBA" id="ARBA00023136"/>
    </source>
</evidence>
<keyword evidence="2" id="KW-0813">Transport</keyword>
<keyword evidence="7 15" id="KW-0472">Membrane</keyword>
<evidence type="ECO:0000256" key="5">
    <source>
        <dbReference type="ARBA" id="ARBA00022989"/>
    </source>
</evidence>
<keyword evidence="3" id="KW-1003">Cell membrane</keyword>
<feature type="binding site" evidence="12">
    <location>
        <position position="229"/>
    </location>
    <ligand>
        <name>L-glutamate</name>
        <dbReference type="ChEBI" id="CHEBI:29985"/>
    </ligand>
</feature>
<comment type="caution">
    <text evidence="18">The sequence shown here is derived from an EMBL/GenBank/DDBJ whole genome shotgun (WGS) entry which is preliminary data.</text>
</comment>
<dbReference type="Proteomes" id="UP001519460">
    <property type="component" value="Unassembled WGS sequence"/>
</dbReference>
<dbReference type="SMART" id="SM00918">
    <property type="entry name" value="Lig_chan-Glu_bd"/>
    <property type="match status" value="1"/>
</dbReference>
<keyword evidence="8" id="KW-0675">Receptor</keyword>
<evidence type="ECO:0000256" key="12">
    <source>
        <dbReference type="PIRSR" id="PIRSR601508-1"/>
    </source>
</evidence>